<proteinExistence type="inferred from homology"/>
<dbReference type="Gene3D" id="1.10.8.60">
    <property type="match status" value="1"/>
</dbReference>
<sequence>MVALEGFTPAALRGVCLHTAGELGWSDVGGLAAVKGALMETLLWPTKYSWLFSKCPLRMRSGLLLYGPPGTGKTLLAGVVAKECGLNFISIKGPELLSKYIGASEQAVRDMFTRAQSAKPCILFFDEFDSLAPRRGHDSTGVTDRVVNQLLTQLDGVEGLDGVYVLAATSRPDLIDPALLRPGRLDKCLYCGMPDKSERLQILQALSRSLLLTEDTNLNCYSDMCEHFTGADFKALLYNAQLAAIHRTTSSSQLYKGVVSNTERADRSEGIPKDLATDVVSVEARENIVYIPSLVEGTAHLSAEELAKLHSEVMVIHGNVLHSKSNGKVLKTGISENQPAGGMQIWANQICCRLRHLMRAPLCQTRREITDYQEIYEHIRQVKRRRLQSQTHQDKGKRL</sequence>
<dbReference type="OrthoDB" id="5965142at2759"/>
<keyword evidence="8" id="KW-0808">Transferase</keyword>
<dbReference type="GO" id="GO:0005778">
    <property type="term" value="C:peroxisomal membrane"/>
    <property type="evidence" value="ECO:0007669"/>
    <property type="project" value="TreeGrafter"/>
</dbReference>
<evidence type="ECO:0000256" key="5">
    <source>
        <dbReference type="ARBA" id="ARBA00034532"/>
    </source>
</evidence>
<dbReference type="InterPro" id="IPR003960">
    <property type="entry name" value="ATPase_AAA_CS"/>
</dbReference>
<dbReference type="Pfam" id="PF00004">
    <property type="entry name" value="AAA"/>
    <property type="match status" value="1"/>
</dbReference>
<dbReference type="FunFam" id="3.40.50.300:FF:001852">
    <property type="entry name" value="Peroxisomal biogenesis factor 1"/>
    <property type="match status" value="1"/>
</dbReference>
<dbReference type="Gene3D" id="3.40.50.300">
    <property type="entry name" value="P-loop containing nucleotide triphosphate hydrolases"/>
    <property type="match status" value="1"/>
</dbReference>
<dbReference type="SUPFAM" id="SSF52540">
    <property type="entry name" value="P-loop containing nucleoside triphosphate hydrolases"/>
    <property type="match status" value="1"/>
</dbReference>
<dbReference type="EMBL" id="MU825418">
    <property type="protein sequence ID" value="KAJ7390307.1"/>
    <property type="molecule type" value="Genomic_DNA"/>
</dbReference>
<dbReference type="InterPro" id="IPR003959">
    <property type="entry name" value="ATPase_AAA_core"/>
</dbReference>
<dbReference type="GO" id="GO:0016558">
    <property type="term" value="P:protein import into peroxisome matrix"/>
    <property type="evidence" value="ECO:0007669"/>
    <property type="project" value="TreeGrafter"/>
</dbReference>
<name>A0A9W9ZYN2_9CNID</name>
<dbReference type="InterPro" id="IPR003593">
    <property type="entry name" value="AAA+_ATPase"/>
</dbReference>
<accession>A0A9W9ZYN2</accession>
<keyword evidence="1" id="KW-0677">Repeat</keyword>
<dbReference type="CDD" id="cd19526">
    <property type="entry name" value="RecA-like_PEX1_r2"/>
    <property type="match status" value="1"/>
</dbReference>
<keyword evidence="9" id="KW-1185">Reference proteome</keyword>
<dbReference type="InterPro" id="IPR027417">
    <property type="entry name" value="P-loop_NTPase"/>
</dbReference>
<dbReference type="FunFam" id="1.10.8.60:FF:000105">
    <property type="entry name" value="PeRoXisome assembly factor"/>
    <property type="match status" value="1"/>
</dbReference>
<evidence type="ECO:0000256" key="1">
    <source>
        <dbReference type="ARBA" id="ARBA00022737"/>
    </source>
</evidence>
<dbReference type="Proteomes" id="UP001163046">
    <property type="component" value="Unassembled WGS sequence"/>
</dbReference>
<evidence type="ECO:0000256" key="6">
    <source>
        <dbReference type="RuleBase" id="RU003651"/>
    </source>
</evidence>
<dbReference type="GO" id="GO:0016740">
    <property type="term" value="F:transferase activity"/>
    <property type="evidence" value="ECO:0007669"/>
    <property type="project" value="UniProtKB-KW"/>
</dbReference>
<dbReference type="PANTHER" id="PTHR23077">
    <property type="entry name" value="AAA-FAMILY ATPASE"/>
    <property type="match status" value="1"/>
</dbReference>
<evidence type="ECO:0000259" key="7">
    <source>
        <dbReference type="SMART" id="SM00382"/>
    </source>
</evidence>
<organism evidence="8 9">
    <name type="scientific">Desmophyllum pertusum</name>
    <dbReference type="NCBI Taxonomy" id="174260"/>
    <lineage>
        <taxon>Eukaryota</taxon>
        <taxon>Metazoa</taxon>
        <taxon>Cnidaria</taxon>
        <taxon>Anthozoa</taxon>
        <taxon>Hexacorallia</taxon>
        <taxon>Scleractinia</taxon>
        <taxon>Caryophylliina</taxon>
        <taxon>Caryophylliidae</taxon>
        <taxon>Desmophyllum</taxon>
    </lineage>
</organism>
<evidence type="ECO:0000256" key="3">
    <source>
        <dbReference type="ARBA" id="ARBA00022840"/>
    </source>
</evidence>
<evidence type="ECO:0000313" key="8">
    <source>
        <dbReference type="EMBL" id="KAJ7390307.1"/>
    </source>
</evidence>
<dbReference type="GO" id="GO:0005829">
    <property type="term" value="C:cytosol"/>
    <property type="evidence" value="ECO:0007669"/>
    <property type="project" value="TreeGrafter"/>
</dbReference>
<dbReference type="InterPro" id="IPR050168">
    <property type="entry name" value="AAA_ATPase_domain"/>
</dbReference>
<evidence type="ECO:0000313" key="9">
    <source>
        <dbReference type="Proteomes" id="UP001163046"/>
    </source>
</evidence>
<keyword evidence="3 6" id="KW-0067">ATP-binding</keyword>
<dbReference type="GO" id="GO:0016887">
    <property type="term" value="F:ATP hydrolysis activity"/>
    <property type="evidence" value="ECO:0007669"/>
    <property type="project" value="InterPro"/>
</dbReference>
<reference evidence="8" key="1">
    <citation type="submission" date="2023-01" db="EMBL/GenBank/DDBJ databases">
        <title>Genome assembly of the deep-sea coral Lophelia pertusa.</title>
        <authorList>
            <person name="Herrera S."/>
            <person name="Cordes E."/>
        </authorList>
    </citation>
    <scope>NUCLEOTIDE SEQUENCE</scope>
    <source>
        <strain evidence="8">USNM1676648</strain>
        <tissue evidence="8">Polyp</tissue>
    </source>
</reference>
<dbReference type="PROSITE" id="PS00674">
    <property type="entry name" value="AAA"/>
    <property type="match status" value="1"/>
</dbReference>
<dbReference type="GO" id="GO:0005524">
    <property type="term" value="F:ATP binding"/>
    <property type="evidence" value="ECO:0007669"/>
    <property type="project" value="UniProtKB-KW"/>
</dbReference>
<dbReference type="PANTHER" id="PTHR23077:SF12">
    <property type="entry name" value="PEROXISOMAL ATPASE PEX1"/>
    <property type="match status" value="1"/>
</dbReference>
<dbReference type="AlphaFoldDB" id="A0A9W9ZYN2"/>
<keyword evidence="2 6" id="KW-0547">Nucleotide-binding</keyword>
<gene>
    <name evidence="8" type="primary">PEX1_2</name>
    <name evidence="8" type="ORF">OS493_026182</name>
</gene>
<protein>
    <recommendedName>
        <fullName evidence="5">Peroxisomal ATPase PEX1</fullName>
    </recommendedName>
    <alternativeName>
        <fullName evidence="4">Peroxin-1</fullName>
    </alternativeName>
</protein>
<comment type="caution">
    <text evidence="8">The sequence shown here is derived from an EMBL/GenBank/DDBJ whole genome shotgun (WGS) entry which is preliminary data.</text>
</comment>
<dbReference type="SMART" id="SM00382">
    <property type="entry name" value="AAA"/>
    <property type="match status" value="1"/>
</dbReference>
<evidence type="ECO:0000256" key="2">
    <source>
        <dbReference type="ARBA" id="ARBA00022741"/>
    </source>
</evidence>
<evidence type="ECO:0000256" key="4">
    <source>
        <dbReference type="ARBA" id="ARBA00032509"/>
    </source>
</evidence>
<feature type="domain" description="AAA+ ATPase" evidence="7">
    <location>
        <begin position="59"/>
        <end position="195"/>
    </location>
</feature>
<comment type="similarity">
    <text evidence="6">Belongs to the AAA ATPase family.</text>
</comment>